<keyword evidence="1" id="KW-0812">Transmembrane</keyword>
<dbReference type="PaxDb" id="584708-Apau_1311"/>
<reference evidence="2 3" key="1">
    <citation type="journal article" date="2010" name="Stand. Genomic Sci.">
        <title>Non-contiguous finished genome sequence of Aminomonas paucivorans type strain (GLU-3).</title>
        <authorList>
            <person name="Pitluck S."/>
            <person name="Yasawong M."/>
            <person name="Held B."/>
            <person name="Lapidus A."/>
            <person name="Nolan M."/>
            <person name="Copeland A."/>
            <person name="Lucas S."/>
            <person name="Del Rio T.G."/>
            <person name="Tice H."/>
            <person name="Cheng J.F."/>
            <person name="Chertkov O."/>
            <person name="Goodwin L."/>
            <person name="Tapia R."/>
            <person name="Han C."/>
            <person name="Liolios K."/>
            <person name="Ivanova N."/>
            <person name="Mavromatis K."/>
            <person name="Ovchinnikova G."/>
            <person name="Pati A."/>
            <person name="Chen A."/>
            <person name="Palaniappan K."/>
            <person name="Land M."/>
            <person name="Hauser L."/>
            <person name="Chang Y.J."/>
            <person name="Jeffries C.D."/>
            <person name="Pukall R."/>
            <person name="Spring S."/>
            <person name="Rohde M."/>
            <person name="Sikorski J."/>
            <person name="Goker M."/>
            <person name="Woyke T."/>
            <person name="Bristow J."/>
            <person name="Eisen J.A."/>
            <person name="Markowitz V."/>
            <person name="Hugenholtz P."/>
            <person name="Kyrpides N.C."/>
            <person name="Klenk H.P."/>
        </authorList>
    </citation>
    <scope>NUCLEOTIDE SEQUENCE [LARGE SCALE GENOMIC DNA]</scope>
    <source>
        <strain evidence="2 3">DSM 12260</strain>
    </source>
</reference>
<dbReference type="AlphaFoldDB" id="E3CYV4"/>
<keyword evidence="1" id="KW-1133">Transmembrane helix</keyword>
<accession>E3CYV4</accession>
<proteinExistence type="predicted"/>
<dbReference type="HOGENOM" id="CLU_170104_0_0_0"/>
<feature type="transmembrane region" description="Helical" evidence="1">
    <location>
        <begin position="12"/>
        <end position="38"/>
    </location>
</feature>
<evidence type="ECO:0000313" key="2">
    <source>
        <dbReference type="EMBL" id="EFQ23732.1"/>
    </source>
</evidence>
<evidence type="ECO:0000313" key="3">
    <source>
        <dbReference type="Proteomes" id="UP000005096"/>
    </source>
</evidence>
<dbReference type="Proteomes" id="UP000005096">
    <property type="component" value="Chromosome"/>
</dbReference>
<keyword evidence="3" id="KW-1185">Reference proteome</keyword>
<sequence>MTRRHAFALVESLIALVILTIVLFSLAASVLFSHVMALHTLQKEGAYRVGLEALETLEAGSIPVSGVLPYQVTLASADLAEGRSHTARVTWQSPLGPRETTLQRVVPRNASLVP</sequence>
<dbReference type="RefSeq" id="WP_006300934.1">
    <property type="nucleotide sequence ID" value="NZ_CM001022.1"/>
</dbReference>
<keyword evidence="1" id="KW-0472">Membrane</keyword>
<name>E3CYV4_9BACT</name>
<dbReference type="STRING" id="584708.Apau_1311"/>
<gene>
    <name evidence="2" type="ORF">Apau_1311</name>
</gene>
<evidence type="ECO:0000256" key="1">
    <source>
        <dbReference type="SAM" id="Phobius"/>
    </source>
</evidence>
<dbReference type="EMBL" id="CM001022">
    <property type="protein sequence ID" value="EFQ23732.1"/>
    <property type="molecule type" value="Genomic_DNA"/>
</dbReference>
<dbReference type="eggNOG" id="COG4967">
    <property type="taxonomic scope" value="Bacteria"/>
</dbReference>
<organism evidence="2 3">
    <name type="scientific">Aminomonas paucivorans DSM 12260</name>
    <dbReference type="NCBI Taxonomy" id="584708"/>
    <lineage>
        <taxon>Bacteria</taxon>
        <taxon>Thermotogati</taxon>
        <taxon>Synergistota</taxon>
        <taxon>Synergistia</taxon>
        <taxon>Synergistales</taxon>
        <taxon>Synergistaceae</taxon>
        <taxon>Aminomonas</taxon>
    </lineage>
</organism>
<protein>
    <submittedName>
        <fullName evidence="2">Uncharacterized protein</fullName>
    </submittedName>
</protein>